<dbReference type="InterPro" id="IPR057666">
    <property type="entry name" value="DrpA_SLOG"/>
</dbReference>
<dbReference type="PANTHER" id="PTHR43022:SF1">
    <property type="entry name" value="PROTEIN SMF"/>
    <property type="match status" value="1"/>
</dbReference>
<dbReference type="SUPFAM" id="SSF102405">
    <property type="entry name" value="MCP/YpsA-like"/>
    <property type="match status" value="1"/>
</dbReference>
<dbReference type="GO" id="GO:0009294">
    <property type="term" value="P:DNA-mediated transformation"/>
    <property type="evidence" value="ECO:0007669"/>
    <property type="project" value="InterPro"/>
</dbReference>
<name>A0A410W839_9CORY</name>
<keyword evidence="5" id="KW-1185">Reference proteome</keyword>
<evidence type="ECO:0000259" key="3">
    <source>
        <dbReference type="Pfam" id="PF17782"/>
    </source>
</evidence>
<dbReference type="InterPro" id="IPR041614">
    <property type="entry name" value="DprA_WH"/>
</dbReference>
<dbReference type="RefSeq" id="WP_128889604.1">
    <property type="nucleotide sequence ID" value="NZ_BMCX01000001.1"/>
</dbReference>
<dbReference type="InterPro" id="IPR036390">
    <property type="entry name" value="WH_DNA-bd_sf"/>
</dbReference>
<dbReference type="Gene3D" id="1.10.10.10">
    <property type="entry name" value="Winged helix-like DNA-binding domain superfamily/Winged helix DNA-binding domain"/>
    <property type="match status" value="1"/>
</dbReference>
<dbReference type="SUPFAM" id="SSF46785">
    <property type="entry name" value="Winged helix' DNA-binding domain"/>
    <property type="match status" value="1"/>
</dbReference>
<reference evidence="4 5" key="1">
    <citation type="submission" date="2019-01" db="EMBL/GenBank/DDBJ databases">
        <authorList>
            <person name="Ruckert C."/>
            <person name="Busche T."/>
            <person name="Kalinowski J."/>
        </authorList>
    </citation>
    <scope>NUCLEOTIDE SEQUENCE [LARGE SCALE GENOMIC DNA]</scope>
    <source>
        <strain evidence="4 5">136/3</strain>
    </source>
</reference>
<evidence type="ECO:0000259" key="2">
    <source>
        <dbReference type="Pfam" id="PF02481"/>
    </source>
</evidence>
<dbReference type="NCBIfam" id="TIGR00732">
    <property type="entry name" value="dprA"/>
    <property type="match status" value="1"/>
</dbReference>
<dbReference type="AlphaFoldDB" id="A0A410W839"/>
<comment type="similarity">
    <text evidence="1">Belongs to the DprA/Smf family.</text>
</comment>
<evidence type="ECO:0000313" key="5">
    <source>
        <dbReference type="Proteomes" id="UP000288929"/>
    </source>
</evidence>
<dbReference type="Pfam" id="PF02481">
    <property type="entry name" value="DNA_processg_A"/>
    <property type="match status" value="1"/>
</dbReference>
<organism evidence="4 5">
    <name type="scientific">Corynebacterium pelargi</name>
    <dbReference type="NCBI Taxonomy" id="1471400"/>
    <lineage>
        <taxon>Bacteria</taxon>
        <taxon>Bacillati</taxon>
        <taxon>Actinomycetota</taxon>
        <taxon>Actinomycetes</taxon>
        <taxon>Mycobacteriales</taxon>
        <taxon>Corynebacteriaceae</taxon>
        <taxon>Corynebacterium</taxon>
    </lineage>
</organism>
<dbReference type="Pfam" id="PF17782">
    <property type="entry name" value="WHD_DprA"/>
    <property type="match status" value="1"/>
</dbReference>
<dbReference type="Gene3D" id="3.40.50.450">
    <property type="match status" value="1"/>
</dbReference>
<gene>
    <name evidence="4" type="ORF">CPELA_04205</name>
</gene>
<dbReference type="OrthoDB" id="9785707at2"/>
<protein>
    <submittedName>
        <fullName evidence="4">Uncharacterized protein</fullName>
    </submittedName>
</protein>
<dbReference type="PANTHER" id="PTHR43022">
    <property type="entry name" value="PROTEIN SMF"/>
    <property type="match status" value="1"/>
</dbReference>
<feature type="domain" description="DprA winged helix" evidence="3">
    <location>
        <begin position="322"/>
        <end position="376"/>
    </location>
</feature>
<dbReference type="KEGG" id="cpeg:CPELA_04205"/>
<evidence type="ECO:0000313" key="4">
    <source>
        <dbReference type="EMBL" id="QAU52120.1"/>
    </source>
</evidence>
<dbReference type="InterPro" id="IPR003488">
    <property type="entry name" value="DprA"/>
</dbReference>
<dbReference type="EMBL" id="CP035299">
    <property type="protein sequence ID" value="QAU52120.1"/>
    <property type="molecule type" value="Genomic_DNA"/>
</dbReference>
<accession>A0A410W839</accession>
<dbReference type="Proteomes" id="UP000288929">
    <property type="component" value="Chromosome"/>
</dbReference>
<evidence type="ECO:0000256" key="1">
    <source>
        <dbReference type="ARBA" id="ARBA00006525"/>
    </source>
</evidence>
<sequence length="384" mass="41400">MSRRQAWAYVSRTIEGPSRDLQALLAQGRDIEAIACGIKKREQWCGALLKQTQSRYAEDRSREDLATIQALGGRLITPEDEEWPCEAFDQAFGFAASGASEHSRSYADDAVAPHALWVRGQHLGALSQQAIAMVGTRAISSYGRSVCSSIGEYLAQQHWTIVSGGALGVDTAAHQAALGAGGATVAVAACGLDRSYPARNGKLFEQMLERGAVISEYPPGMSPHRHRFLTRNRLVAALSAGVVVVEAAWRSGALNTLLWAQALGKVAMAIPGPISSVNSLGCHEKIKSGDAQMVCSGQEILELTQRLGSVDATAQYELDFAADPIQRLPRNELRVFDALSTRPQGAEDISQQSGLSMALCMHLLVTLEHKGLIQREGARWLRAQ</sequence>
<feature type="domain" description="Smf/DprA SLOG" evidence="2">
    <location>
        <begin position="108"/>
        <end position="303"/>
    </location>
</feature>
<proteinExistence type="inferred from homology"/>
<dbReference type="InterPro" id="IPR036388">
    <property type="entry name" value="WH-like_DNA-bd_sf"/>
</dbReference>